<dbReference type="PROSITE" id="PS00392">
    <property type="entry name" value="DDC_GAD_HDC_YDC"/>
    <property type="match status" value="1"/>
</dbReference>
<dbReference type="Gene3D" id="3.90.1150.10">
    <property type="entry name" value="Aspartate Aminotransferase, domain 1"/>
    <property type="match status" value="1"/>
</dbReference>
<proteinExistence type="inferred from homology"/>
<comment type="cofactor">
    <cofactor evidence="1 6 7">
        <name>pyridoxal 5'-phosphate</name>
        <dbReference type="ChEBI" id="CHEBI:597326"/>
    </cofactor>
</comment>
<keyword evidence="4 6" id="KW-0663">Pyridoxal phosphate</keyword>
<organism evidence="8">
    <name type="scientific">Candidatus Kentrum sp. TC</name>
    <dbReference type="NCBI Taxonomy" id="2126339"/>
    <lineage>
        <taxon>Bacteria</taxon>
        <taxon>Pseudomonadati</taxon>
        <taxon>Pseudomonadota</taxon>
        <taxon>Gammaproteobacteria</taxon>
        <taxon>Candidatus Kentrum</taxon>
    </lineage>
</organism>
<dbReference type="InterPro" id="IPR021115">
    <property type="entry name" value="Pyridoxal-P_BS"/>
</dbReference>
<comment type="similarity">
    <text evidence="2 7">Belongs to the group II decarboxylase family.</text>
</comment>
<dbReference type="PANTHER" id="PTHR46101">
    <property type="match status" value="1"/>
</dbReference>
<dbReference type="InterPro" id="IPR015422">
    <property type="entry name" value="PyrdxlP-dep_Trfase_small"/>
</dbReference>
<dbReference type="InterPro" id="IPR015421">
    <property type="entry name" value="PyrdxlP-dep_Trfase_major"/>
</dbReference>
<dbReference type="PANTHER" id="PTHR46101:SF2">
    <property type="entry name" value="SERINE DECARBOXYLASE"/>
    <property type="match status" value="1"/>
</dbReference>
<evidence type="ECO:0000256" key="7">
    <source>
        <dbReference type="RuleBase" id="RU000382"/>
    </source>
</evidence>
<dbReference type="GO" id="GO:0016831">
    <property type="term" value="F:carboxy-lyase activity"/>
    <property type="evidence" value="ECO:0007669"/>
    <property type="project" value="UniProtKB-KW"/>
</dbReference>
<keyword evidence="5 7" id="KW-0456">Lyase</keyword>
<gene>
    <name evidence="8" type="ORF">BECKTC1821E_GA0114239_102533</name>
</gene>
<dbReference type="NCBIfam" id="NF002748">
    <property type="entry name" value="PRK02769.1"/>
    <property type="match status" value="1"/>
</dbReference>
<evidence type="ECO:0000256" key="2">
    <source>
        <dbReference type="ARBA" id="ARBA00009533"/>
    </source>
</evidence>
<evidence type="ECO:0000256" key="5">
    <source>
        <dbReference type="ARBA" id="ARBA00023239"/>
    </source>
</evidence>
<feature type="modified residue" description="N6-(pyridoxal phosphate)lysine" evidence="6">
    <location>
        <position position="227"/>
    </location>
</feature>
<evidence type="ECO:0000313" key="8">
    <source>
        <dbReference type="EMBL" id="VFK43417.1"/>
    </source>
</evidence>
<accession>A0A450YPE4</accession>
<evidence type="ECO:0000256" key="6">
    <source>
        <dbReference type="PIRSR" id="PIRSR602129-50"/>
    </source>
</evidence>
<dbReference type="AlphaFoldDB" id="A0A450YPE4"/>
<evidence type="ECO:0000256" key="3">
    <source>
        <dbReference type="ARBA" id="ARBA00022793"/>
    </source>
</evidence>
<sequence length="370" mass="41701">MQDQRQLETLFDLLERESRFQLGYPLTKGFDYSPLFRFFRHSINNMGDPFEPGSYRLGTRGFEVEVLAWFAGLFRFPWEESWGYVTNGGTEGNLYGLYVARELYPNGIVYYSRDTHYSVPKGLRLLKMTHRVIRSQPNGEIDYTDLRRHIQTRPHIPAIVLANIGTTMKEALDRVDYIRDILADLSATSSYIHADAALSGMTLPFMDDPPPFDFTAGIDSISVSGHKFIGSPIPCGVVLAKQADVEKITQSIDYIGSLDTTLPGSRNGITPLFLWYAIRKYGKKGFRAMVAQCIERAEYAVAALTGIGCKAWRNPHAITVVISDLPRSVIRKWHLAVSGKEGHVIIMPNVTVELIDELVADVEAWRSFDP</sequence>
<evidence type="ECO:0000256" key="4">
    <source>
        <dbReference type="ARBA" id="ARBA00022898"/>
    </source>
</evidence>
<protein>
    <submittedName>
        <fullName evidence="8">Histidine decarboxylase</fullName>
    </submittedName>
</protein>
<dbReference type="EMBL" id="CAADFT010000025">
    <property type="protein sequence ID" value="VFK43417.1"/>
    <property type="molecule type" value="Genomic_DNA"/>
</dbReference>
<dbReference type="InterPro" id="IPR051151">
    <property type="entry name" value="Group_II_Decarboxylase"/>
</dbReference>
<dbReference type="Gene3D" id="3.40.640.10">
    <property type="entry name" value="Type I PLP-dependent aspartate aminotransferase-like (Major domain)"/>
    <property type="match status" value="1"/>
</dbReference>
<dbReference type="InterPro" id="IPR002129">
    <property type="entry name" value="PyrdxlP-dep_de-COase"/>
</dbReference>
<evidence type="ECO:0000256" key="1">
    <source>
        <dbReference type="ARBA" id="ARBA00001933"/>
    </source>
</evidence>
<dbReference type="GO" id="GO:0030170">
    <property type="term" value="F:pyridoxal phosphate binding"/>
    <property type="evidence" value="ECO:0007669"/>
    <property type="project" value="InterPro"/>
</dbReference>
<keyword evidence="3" id="KW-0210">Decarboxylase</keyword>
<dbReference type="SUPFAM" id="SSF53383">
    <property type="entry name" value="PLP-dependent transferases"/>
    <property type="match status" value="1"/>
</dbReference>
<dbReference type="InterPro" id="IPR015424">
    <property type="entry name" value="PyrdxlP-dep_Trfase"/>
</dbReference>
<reference evidence="8" key="1">
    <citation type="submission" date="2019-02" db="EMBL/GenBank/DDBJ databases">
        <authorList>
            <person name="Gruber-Vodicka R. H."/>
            <person name="Seah K. B. B."/>
        </authorList>
    </citation>
    <scope>NUCLEOTIDE SEQUENCE</scope>
    <source>
        <strain evidence="8">BECK_BZ125</strain>
    </source>
</reference>
<name>A0A450YPE4_9GAMM</name>
<dbReference type="GO" id="GO:0019752">
    <property type="term" value="P:carboxylic acid metabolic process"/>
    <property type="evidence" value="ECO:0007669"/>
    <property type="project" value="InterPro"/>
</dbReference>
<dbReference type="Pfam" id="PF00282">
    <property type="entry name" value="Pyridoxal_deC"/>
    <property type="match status" value="1"/>
</dbReference>